<evidence type="ECO:0000256" key="3">
    <source>
        <dbReference type="ARBA" id="ARBA00022692"/>
    </source>
</evidence>
<dbReference type="InterPro" id="IPR035906">
    <property type="entry name" value="MetI-like_sf"/>
</dbReference>
<dbReference type="PANTHER" id="PTHR30406:SF8">
    <property type="entry name" value="SULFATE TRANSPORT SYSTEM PERMEASE PROTEIN CYST"/>
    <property type="match status" value="1"/>
</dbReference>
<feature type="transmembrane region" description="Helical" evidence="8">
    <location>
        <begin position="126"/>
        <end position="148"/>
    </location>
</feature>
<feature type="transmembrane region" description="Helical" evidence="8">
    <location>
        <begin position="37"/>
        <end position="62"/>
    </location>
</feature>
<keyword evidence="4 8" id="KW-1133">Transmembrane helix</keyword>
<accession>A0A484VA41</accession>
<dbReference type="EMBL" id="CAADIE010000029">
    <property type="protein sequence ID" value="VFR46599.1"/>
    <property type="molecule type" value="Genomic_DNA"/>
</dbReference>
<evidence type="ECO:0000256" key="7">
    <source>
        <dbReference type="SAM" id="MobiDB-lite"/>
    </source>
</evidence>
<evidence type="ECO:0000256" key="4">
    <source>
        <dbReference type="ARBA" id="ARBA00022989"/>
    </source>
</evidence>
<comment type="subcellular location">
    <subcellularLocation>
        <location evidence="1">Membrane</location>
        <topology evidence="1">Multi-pass membrane protein</topology>
    </subcellularLocation>
</comment>
<dbReference type="GO" id="GO:0005886">
    <property type="term" value="C:plasma membrane"/>
    <property type="evidence" value="ECO:0007669"/>
    <property type="project" value="InterPro"/>
</dbReference>
<dbReference type="PROSITE" id="PS50928">
    <property type="entry name" value="ABC_TM1"/>
    <property type="match status" value="1"/>
</dbReference>
<evidence type="ECO:0000313" key="13">
    <source>
        <dbReference type="EMBL" id="VFR46599.1"/>
    </source>
</evidence>
<name>A0A484VA41_9ZZZZ</name>
<keyword evidence="5" id="KW-0764">Sulfate transport</keyword>
<dbReference type="EMBL" id="CAADIH010000013">
    <property type="protein sequence ID" value="VFR42036.1"/>
    <property type="molecule type" value="Genomic_DNA"/>
</dbReference>
<dbReference type="InterPro" id="IPR005667">
    <property type="entry name" value="Sulph_transpt2"/>
</dbReference>
<dbReference type="GO" id="GO:0015419">
    <property type="term" value="F:ABC-type sulfate transporter activity"/>
    <property type="evidence" value="ECO:0007669"/>
    <property type="project" value="InterPro"/>
</dbReference>
<feature type="transmembrane region" description="Helical" evidence="8">
    <location>
        <begin position="160"/>
        <end position="185"/>
    </location>
</feature>
<keyword evidence="2" id="KW-0813">Transport</keyword>
<evidence type="ECO:0000313" key="10">
    <source>
        <dbReference type="EMBL" id="VFR27497.1"/>
    </source>
</evidence>
<dbReference type="SUPFAM" id="SSF161098">
    <property type="entry name" value="MetI-like"/>
    <property type="match status" value="1"/>
</dbReference>
<feature type="region of interest" description="Disordered" evidence="7">
    <location>
        <begin position="1"/>
        <end position="31"/>
    </location>
</feature>
<evidence type="ECO:0000256" key="5">
    <source>
        <dbReference type="ARBA" id="ARBA00023032"/>
    </source>
</evidence>
<dbReference type="PANTHER" id="PTHR30406">
    <property type="entry name" value="SULFATE TRANSPORT SYSTEM PERMEASE PROTEIN"/>
    <property type="match status" value="1"/>
</dbReference>
<evidence type="ECO:0000256" key="2">
    <source>
        <dbReference type="ARBA" id="ARBA00022448"/>
    </source>
</evidence>
<evidence type="ECO:0000259" key="9">
    <source>
        <dbReference type="PROSITE" id="PS50928"/>
    </source>
</evidence>
<feature type="compositionally biased region" description="Low complexity" evidence="7">
    <location>
        <begin position="1"/>
        <end position="17"/>
    </location>
</feature>
<dbReference type="NCBIfam" id="TIGR02139">
    <property type="entry name" value="permease_CysT"/>
    <property type="match status" value="1"/>
</dbReference>
<proteinExistence type="predicted"/>
<evidence type="ECO:0000313" key="11">
    <source>
        <dbReference type="EMBL" id="VFR33122.1"/>
    </source>
</evidence>
<dbReference type="EMBL" id="CAADIM010000003">
    <property type="protein sequence ID" value="VFR63664.1"/>
    <property type="molecule type" value="Genomic_DNA"/>
</dbReference>
<organism evidence="15">
    <name type="scientific">plant metagenome</name>
    <dbReference type="NCBI Taxonomy" id="1297885"/>
    <lineage>
        <taxon>unclassified sequences</taxon>
        <taxon>metagenomes</taxon>
        <taxon>organismal metagenomes</taxon>
    </lineage>
</organism>
<evidence type="ECO:0000313" key="15">
    <source>
        <dbReference type="EMBL" id="VFR95546.1"/>
    </source>
</evidence>
<keyword evidence="6 8" id="KW-0472">Membrane</keyword>
<reference evidence="15" key="1">
    <citation type="submission" date="2019-03" db="EMBL/GenBank/DDBJ databases">
        <authorList>
            <person name="Danneels B."/>
        </authorList>
    </citation>
    <scope>NUCLEOTIDE SEQUENCE</scope>
</reference>
<dbReference type="EMBL" id="CAADHZ010000019">
    <property type="protein sequence ID" value="VFR27497.1"/>
    <property type="molecule type" value="Genomic_DNA"/>
</dbReference>
<evidence type="ECO:0000313" key="14">
    <source>
        <dbReference type="EMBL" id="VFR63664.1"/>
    </source>
</evidence>
<feature type="transmembrane region" description="Helical" evidence="8">
    <location>
        <begin position="92"/>
        <end position="114"/>
    </location>
</feature>
<evidence type="ECO:0000256" key="8">
    <source>
        <dbReference type="SAM" id="Phobius"/>
    </source>
</evidence>
<dbReference type="Gene3D" id="1.10.3720.10">
    <property type="entry name" value="MetI-like"/>
    <property type="match status" value="1"/>
</dbReference>
<dbReference type="FunFam" id="1.10.3720.10:FF:000004">
    <property type="entry name" value="Sulfate transport system permease protein CysT"/>
    <property type="match status" value="1"/>
</dbReference>
<sequence>MTSLATTPLGAGPAPAGRTPPGPAGPGRATRRARHGVLPGFGLSMGFTLFYLGLLVLIPLAALPLKSTELGWGGFWDAVTAPRVIASFKLTFGASAIAALVNLVFGLVVAWVLVRYEFVGKKFVDALVDLPFALPTAVAGIALTALYASNGWLGAPLESWFGLKVAFTPLGIVIALIFIGLPFVVRTVQPVLEDIEREIEEASSSLGANRWQTFRRVLLPTIYPALLTGFALAFARAVGEYGSVVFIAGNMPMISEIAPLLIISKLEQFDYAGAAAIATVMLAISFLLLLLVNGLQWWQTRRAAGRPA</sequence>
<gene>
    <name evidence="10" type="ORF">ANDO1_1509</name>
    <name evidence="11" type="ORF">ANDO2_1416</name>
    <name evidence="13" type="ORF">BER1_1594</name>
    <name evidence="12" type="ORF">BER2_1530</name>
    <name evidence="14" type="ORF">ISE1_1351</name>
    <name evidence="15" type="ORF">ISE2_1389</name>
</gene>
<feature type="transmembrane region" description="Helical" evidence="8">
    <location>
        <begin position="217"/>
        <end position="238"/>
    </location>
</feature>
<feature type="transmembrane region" description="Helical" evidence="8">
    <location>
        <begin position="271"/>
        <end position="292"/>
    </location>
</feature>
<dbReference type="Pfam" id="PF00528">
    <property type="entry name" value="BPD_transp_1"/>
    <property type="match status" value="1"/>
</dbReference>
<dbReference type="AlphaFoldDB" id="A0A484VA41"/>
<evidence type="ECO:0000256" key="6">
    <source>
        <dbReference type="ARBA" id="ARBA00023136"/>
    </source>
</evidence>
<keyword evidence="3 8" id="KW-0812">Transmembrane</keyword>
<dbReference type="NCBIfam" id="TIGR00969">
    <property type="entry name" value="3a0106s02"/>
    <property type="match status" value="1"/>
</dbReference>
<evidence type="ECO:0000256" key="1">
    <source>
        <dbReference type="ARBA" id="ARBA00004141"/>
    </source>
</evidence>
<dbReference type="EMBL" id="CAADIB010000011">
    <property type="protein sequence ID" value="VFR33122.1"/>
    <property type="molecule type" value="Genomic_DNA"/>
</dbReference>
<dbReference type="CDD" id="cd06261">
    <property type="entry name" value="TM_PBP2"/>
    <property type="match status" value="1"/>
</dbReference>
<dbReference type="EMBL" id="CAADIN010000037">
    <property type="protein sequence ID" value="VFR95546.1"/>
    <property type="molecule type" value="Genomic_DNA"/>
</dbReference>
<dbReference type="InterPro" id="IPR000515">
    <property type="entry name" value="MetI-like"/>
</dbReference>
<feature type="domain" description="ABC transmembrane type-1" evidence="9">
    <location>
        <begin position="88"/>
        <end position="292"/>
    </location>
</feature>
<evidence type="ECO:0000313" key="12">
    <source>
        <dbReference type="EMBL" id="VFR42036.1"/>
    </source>
</evidence>
<protein>
    <submittedName>
        <fullName evidence="15">Sulfate transport system permease protein CysT</fullName>
    </submittedName>
</protein>
<dbReference type="InterPro" id="IPR011865">
    <property type="entry name" value="CysT_permease"/>
</dbReference>